<name>A0ABZ2K1R9_9BACT</name>
<dbReference type="InterPro" id="IPR036396">
    <property type="entry name" value="Cyt_P450_sf"/>
</dbReference>
<dbReference type="CDD" id="cd20625">
    <property type="entry name" value="CYP164-like"/>
    <property type="match status" value="1"/>
</dbReference>
<sequence length="421" mass="47427">MSMSNVSVTPSGCPMHQVSEADLSIKNLIMKRELHADPSGFFRTLRETDPLHWDPDMNAWMATTYEAALAILKDPRVGSMPTKSLEEARKQGGAEAERFYHLLSKNILFMNPPEHTRLRKLINAGFKPSVLQKMRQVTRELTHAIMDRVQPTGKMDVVADLSRPIPAMIIARLLGAPDGDHDRFRKWGDAAVELIQMVSIEDERFMPLLRKGLEYYDYMGGLIKRFRAAPGEGFLHELIAAVDADPNLDDEDLIANSRAILTGGHQTTADAIGAGLYILLKHPEQLKMLREDPSLMPAAVEELMRFLSPVVLHPRRAMEDMELQGKSIKKGQIIFAVPAAANRDPKAFPDPEKFDITRAKKLNLAFGQSVHYCVGAPLARIELEETYSVVLERLPDLQIDGDVDWFFRFPMRGLNKFNVTF</sequence>
<accession>A0ABZ2K1R9</accession>
<dbReference type="PRINTS" id="PR00359">
    <property type="entry name" value="BP450"/>
</dbReference>
<evidence type="ECO:0000313" key="3">
    <source>
        <dbReference type="Proteomes" id="UP001379533"/>
    </source>
</evidence>
<proteinExistence type="inferred from homology"/>
<reference evidence="2 3" key="1">
    <citation type="submission" date="2021-12" db="EMBL/GenBank/DDBJ databases">
        <title>Discovery of the Pendulisporaceae a myxobacterial family with distinct sporulation behavior and unique specialized metabolism.</title>
        <authorList>
            <person name="Garcia R."/>
            <person name="Popoff A."/>
            <person name="Bader C.D."/>
            <person name="Loehr J."/>
            <person name="Walesch S."/>
            <person name="Walt C."/>
            <person name="Boldt J."/>
            <person name="Bunk B."/>
            <person name="Haeckl F.J.F.P.J."/>
            <person name="Gunesch A.P."/>
            <person name="Birkelbach J."/>
            <person name="Nuebel U."/>
            <person name="Pietschmann T."/>
            <person name="Bach T."/>
            <person name="Mueller R."/>
        </authorList>
    </citation>
    <scope>NUCLEOTIDE SEQUENCE [LARGE SCALE GENOMIC DNA]</scope>
    <source>
        <strain evidence="2 3">MSr12523</strain>
    </source>
</reference>
<gene>
    <name evidence="2" type="ORF">LZC95_34265</name>
</gene>
<dbReference type="RefSeq" id="WP_394842130.1">
    <property type="nucleotide sequence ID" value="NZ_CP089982.1"/>
</dbReference>
<comment type="similarity">
    <text evidence="1">Belongs to the cytochrome P450 family.</text>
</comment>
<dbReference type="EMBL" id="CP089982">
    <property type="protein sequence ID" value="WXA91510.1"/>
    <property type="molecule type" value="Genomic_DNA"/>
</dbReference>
<organism evidence="2 3">
    <name type="scientific">Pendulispora brunnea</name>
    <dbReference type="NCBI Taxonomy" id="2905690"/>
    <lineage>
        <taxon>Bacteria</taxon>
        <taxon>Pseudomonadati</taxon>
        <taxon>Myxococcota</taxon>
        <taxon>Myxococcia</taxon>
        <taxon>Myxococcales</taxon>
        <taxon>Sorangiineae</taxon>
        <taxon>Pendulisporaceae</taxon>
        <taxon>Pendulispora</taxon>
    </lineage>
</organism>
<dbReference type="Gene3D" id="1.10.630.10">
    <property type="entry name" value="Cytochrome P450"/>
    <property type="match status" value="1"/>
</dbReference>
<dbReference type="InterPro" id="IPR002397">
    <property type="entry name" value="Cyt_P450_B"/>
</dbReference>
<evidence type="ECO:0000256" key="1">
    <source>
        <dbReference type="ARBA" id="ARBA00010617"/>
    </source>
</evidence>
<dbReference type="PANTHER" id="PTHR46696">
    <property type="entry name" value="P450, PUTATIVE (EUROFUNG)-RELATED"/>
    <property type="match status" value="1"/>
</dbReference>
<dbReference type="Pfam" id="PF00067">
    <property type="entry name" value="p450"/>
    <property type="match status" value="1"/>
</dbReference>
<protein>
    <submittedName>
        <fullName evidence="2">Cytochrome P450</fullName>
    </submittedName>
</protein>
<dbReference type="PRINTS" id="PR00385">
    <property type="entry name" value="P450"/>
</dbReference>
<keyword evidence="3" id="KW-1185">Reference proteome</keyword>
<dbReference type="PANTHER" id="PTHR46696:SF3">
    <property type="entry name" value="PULCHERRIMINIC ACID SYNTHASE"/>
    <property type="match status" value="1"/>
</dbReference>
<evidence type="ECO:0000313" key="2">
    <source>
        <dbReference type="EMBL" id="WXA91510.1"/>
    </source>
</evidence>
<dbReference type="SUPFAM" id="SSF48264">
    <property type="entry name" value="Cytochrome P450"/>
    <property type="match status" value="1"/>
</dbReference>
<dbReference type="Proteomes" id="UP001379533">
    <property type="component" value="Chromosome"/>
</dbReference>
<dbReference type="InterPro" id="IPR001128">
    <property type="entry name" value="Cyt_P450"/>
</dbReference>